<dbReference type="InterPro" id="IPR043502">
    <property type="entry name" value="DNA/RNA_pol_sf"/>
</dbReference>
<evidence type="ECO:0000313" key="1">
    <source>
        <dbReference type="EMBL" id="RVW19860.1"/>
    </source>
</evidence>
<dbReference type="EMBL" id="QGNW01002425">
    <property type="protein sequence ID" value="RVW19860.1"/>
    <property type="molecule type" value="Genomic_DNA"/>
</dbReference>
<organism evidence="1 2">
    <name type="scientific">Vitis vinifera</name>
    <name type="common">Grape</name>
    <dbReference type="NCBI Taxonomy" id="29760"/>
    <lineage>
        <taxon>Eukaryota</taxon>
        <taxon>Viridiplantae</taxon>
        <taxon>Streptophyta</taxon>
        <taxon>Embryophyta</taxon>
        <taxon>Tracheophyta</taxon>
        <taxon>Spermatophyta</taxon>
        <taxon>Magnoliopsida</taxon>
        <taxon>eudicotyledons</taxon>
        <taxon>Gunneridae</taxon>
        <taxon>Pentapetalae</taxon>
        <taxon>rosids</taxon>
        <taxon>Vitales</taxon>
        <taxon>Vitaceae</taxon>
        <taxon>Viteae</taxon>
        <taxon>Vitis</taxon>
    </lineage>
</organism>
<comment type="caution">
    <text evidence="1">The sequence shown here is derived from an EMBL/GenBank/DDBJ whole genome shotgun (WGS) entry which is preliminary data.</text>
</comment>
<reference evidence="1 2" key="1">
    <citation type="journal article" date="2018" name="PLoS Genet.">
        <title>Population sequencing reveals clonal diversity and ancestral inbreeding in the grapevine cultivar Chardonnay.</title>
        <authorList>
            <person name="Roach M.J."/>
            <person name="Johnson D.L."/>
            <person name="Bohlmann J."/>
            <person name="van Vuuren H.J."/>
            <person name="Jones S.J."/>
            <person name="Pretorius I.S."/>
            <person name="Schmidt S.A."/>
            <person name="Borneman A.R."/>
        </authorList>
    </citation>
    <scope>NUCLEOTIDE SEQUENCE [LARGE SCALE GENOMIC DNA]</scope>
    <source>
        <strain evidence="2">cv. Chardonnay</strain>
        <tissue evidence="1">Leaf</tissue>
    </source>
</reference>
<evidence type="ECO:0000313" key="2">
    <source>
        <dbReference type="Proteomes" id="UP000288805"/>
    </source>
</evidence>
<protein>
    <submittedName>
        <fullName evidence="1">Retrovirus-related Pol polyprotein from transposon RE1</fullName>
    </submittedName>
</protein>
<gene>
    <name evidence="1" type="primary">RE1_2583</name>
    <name evidence="1" type="ORF">CK203_115401</name>
</gene>
<name>A0A438C9E7_VITVI</name>
<dbReference type="CDD" id="cd09272">
    <property type="entry name" value="RNase_HI_RT_Ty1"/>
    <property type="match status" value="1"/>
</dbReference>
<accession>A0A438C9E7</accession>
<sequence length="264" mass="29671">MLDSKPATTPGLLGQTLSHLDGEPLLDATLYRSMILQYLKGTLSYGIQMQQSTSLDIHGYIDADWASCLDDRRSIGGYGIFLGSNLVSWSSNKQKVVSRSNVESEYRAFASATSEIIWIQYVLQDLCLSSSSPPLLWCDSKSAAHLAANPVFHARTKHIEMDLHFIRDHVLRKQLIIQYLPSSEHVADIFTKHISSSQFLSFKTKLSVVPFLVSLRGDDRQYLGDQQESNYLGSAATNRDQVQQTRVSYNKQKPVKNILKKEVS</sequence>
<dbReference type="Proteomes" id="UP000288805">
    <property type="component" value="Unassembled WGS sequence"/>
</dbReference>
<dbReference type="SUPFAM" id="SSF56672">
    <property type="entry name" value="DNA/RNA polymerases"/>
    <property type="match status" value="1"/>
</dbReference>
<proteinExistence type="predicted"/>
<dbReference type="PANTHER" id="PTHR11439">
    <property type="entry name" value="GAG-POL-RELATED RETROTRANSPOSON"/>
    <property type="match status" value="1"/>
</dbReference>
<dbReference type="AlphaFoldDB" id="A0A438C9E7"/>
<dbReference type="PANTHER" id="PTHR11439:SF455">
    <property type="entry name" value="RLK (RECEPTOR-LIKE PROTEIN KINASE) 8, PUTATIVE-RELATED"/>
    <property type="match status" value="1"/>
</dbReference>